<keyword evidence="5" id="KW-0966">Cell projection</keyword>
<feature type="compositionally biased region" description="Polar residues" evidence="4">
    <location>
        <begin position="156"/>
        <end position="178"/>
    </location>
</feature>
<sequence>MNTMTASRDSRHLSPSSRQAEGRSDMGPQGLSAILWRERELLEMLLFKLEEEQLLLTSGTTRWLPFATREVEQVLERLRQTGLERAVAVSALAVAWGTSEDATLREIIASAPSESWRDVFTSHLKELTDITGKIAEVRDSNLRYLRSVARSTSETLTNLYPSPSTYDSQGGSTASPRQSHLFDSDI</sequence>
<dbReference type="Pfam" id="PF05130">
    <property type="entry name" value="FlgN"/>
    <property type="match status" value="1"/>
</dbReference>
<proteinExistence type="inferred from homology"/>
<dbReference type="InterPro" id="IPR007809">
    <property type="entry name" value="FlgN-like"/>
</dbReference>
<dbReference type="Proteomes" id="UP001589896">
    <property type="component" value="Unassembled WGS sequence"/>
</dbReference>
<evidence type="ECO:0000313" key="6">
    <source>
        <dbReference type="Proteomes" id="UP001589896"/>
    </source>
</evidence>
<evidence type="ECO:0000256" key="1">
    <source>
        <dbReference type="ARBA" id="ARBA00002397"/>
    </source>
</evidence>
<name>A0ABV6RUN4_9GAMM</name>
<keyword evidence="6" id="KW-1185">Reference proteome</keyword>
<feature type="region of interest" description="Disordered" evidence="4">
    <location>
        <begin position="1"/>
        <end position="26"/>
    </location>
</feature>
<reference evidence="5 6" key="1">
    <citation type="submission" date="2024-09" db="EMBL/GenBank/DDBJ databases">
        <authorList>
            <person name="Sun Q."/>
            <person name="Mori K."/>
        </authorList>
    </citation>
    <scope>NUCLEOTIDE SEQUENCE [LARGE SCALE GENOMIC DNA]</scope>
    <source>
        <strain evidence="5 6">KCTC 23076</strain>
    </source>
</reference>
<keyword evidence="5" id="KW-0282">Flagellum</keyword>
<keyword evidence="3" id="KW-1005">Bacterial flagellum biogenesis</keyword>
<dbReference type="SUPFAM" id="SSF140566">
    <property type="entry name" value="FlgN-like"/>
    <property type="match status" value="1"/>
</dbReference>
<dbReference type="InterPro" id="IPR036679">
    <property type="entry name" value="FlgN-like_sf"/>
</dbReference>
<evidence type="ECO:0000256" key="2">
    <source>
        <dbReference type="ARBA" id="ARBA00007703"/>
    </source>
</evidence>
<evidence type="ECO:0000256" key="4">
    <source>
        <dbReference type="SAM" id="MobiDB-lite"/>
    </source>
</evidence>
<organism evidence="5 6">
    <name type="scientific">Lysobacter korlensis</name>
    <dbReference type="NCBI Taxonomy" id="553636"/>
    <lineage>
        <taxon>Bacteria</taxon>
        <taxon>Pseudomonadati</taxon>
        <taxon>Pseudomonadota</taxon>
        <taxon>Gammaproteobacteria</taxon>
        <taxon>Lysobacterales</taxon>
        <taxon>Lysobacteraceae</taxon>
        <taxon>Lysobacter</taxon>
    </lineage>
</organism>
<evidence type="ECO:0000313" key="5">
    <source>
        <dbReference type="EMBL" id="MFC0680680.1"/>
    </source>
</evidence>
<protein>
    <submittedName>
        <fullName evidence="5">Flagellar protein FlgN</fullName>
    </submittedName>
</protein>
<dbReference type="Gene3D" id="1.20.58.300">
    <property type="entry name" value="FlgN-like"/>
    <property type="match status" value="1"/>
</dbReference>
<feature type="region of interest" description="Disordered" evidence="4">
    <location>
        <begin position="156"/>
        <end position="186"/>
    </location>
</feature>
<comment type="caution">
    <text evidence="5">The sequence shown here is derived from an EMBL/GenBank/DDBJ whole genome shotgun (WGS) entry which is preliminary data.</text>
</comment>
<comment type="function">
    <text evidence="1">Required for the efficient initiation of filament assembly.</text>
</comment>
<gene>
    <name evidence="5" type="ORF">ACFFGH_22850</name>
</gene>
<accession>A0ABV6RUN4</accession>
<feature type="compositionally biased region" description="Polar residues" evidence="4">
    <location>
        <begin position="1"/>
        <end position="19"/>
    </location>
</feature>
<comment type="similarity">
    <text evidence="2">Belongs to the FlgN family.</text>
</comment>
<dbReference type="RefSeq" id="WP_386672644.1">
    <property type="nucleotide sequence ID" value="NZ_JBHLTG010000006.1"/>
</dbReference>
<dbReference type="EMBL" id="JBHLTG010000006">
    <property type="protein sequence ID" value="MFC0680680.1"/>
    <property type="molecule type" value="Genomic_DNA"/>
</dbReference>
<keyword evidence="5" id="KW-0969">Cilium</keyword>
<evidence type="ECO:0000256" key="3">
    <source>
        <dbReference type="ARBA" id="ARBA00022795"/>
    </source>
</evidence>